<dbReference type="EMBL" id="KV784355">
    <property type="protein sequence ID" value="OEU20114.1"/>
    <property type="molecule type" value="Genomic_DNA"/>
</dbReference>
<name>A0A1E7FPS2_9STRA</name>
<feature type="compositionally biased region" description="Low complexity" evidence="1">
    <location>
        <begin position="403"/>
        <end position="418"/>
    </location>
</feature>
<sequence>MHRQHHHHHQQQAYKRRQLWKQPRFWFLLIIVIFIINLLIAFVTIERHISFATTSSSSFFENGGPPISSYSSASTLTSHRFITESRLWHRMLLMIDQEEEEKNDNNYGLRKKKSKTNNNNNNNQFICGEYHVNSRNNITTIDDNRNDNDDDDNDEDEDENTNTTRRNLVPFGFPNSVRSYVQKEQNRSSSIGSYCTAPPSNPSFVVYSSRRTARSGSNSTNTSSRDDYWRQLVVRVMTFLAFPSVERVNLILREERVDVGVNDNKILHDVDKNNSTTTTTTLFLQNAAKRNKYAKRIQYWNEKDVVNVIPTTSLWDGLNRLDVPSESILWIDGDHYYNNNNNLSNNNNNINNNHNTDIPINGTKLKGRLRVWREIPNALIIPGDDTNTGDNNNNNNRIVSNLQQQQAAAAETKTTTKTNNRLSTIKNLSNGENENDHHNMDSHNNRRITRKTTIKHHIKKISKYFGVCPCFGEGGSGGSDLGTSMTMMSSSKRRMSAPSKLQCTNGSGT</sequence>
<feature type="transmembrane region" description="Helical" evidence="2">
    <location>
        <begin position="25"/>
        <end position="45"/>
    </location>
</feature>
<proteinExistence type="predicted"/>
<feature type="compositionally biased region" description="Acidic residues" evidence="1">
    <location>
        <begin position="148"/>
        <end position="160"/>
    </location>
</feature>
<dbReference type="Proteomes" id="UP000095751">
    <property type="component" value="Unassembled WGS sequence"/>
</dbReference>
<evidence type="ECO:0000313" key="4">
    <source>
        <dbReference type="Proteomes" id="UP000095751"/>
    </source>
</evidence>
<dbReference type="InParanoid" id="A0A1E7FPS2"/>
<feature type="region of interest" description="Disordered" evidence="1">
    <location>
        <begin position="138"/>
        <end position="171"/>
    </location>
</feature>
<protein>
    <submittedName>
        <fullName evidence="3">Uncharacterized protein</fullName>
    </submittedName>
</protein>
<keyword evidence="2" id="KW-1133">Transmembrane helix</keyword>
<dbReference type="KEGG" id="fcy:FRACYDRAFT_236182"/>
<gene>
    <name evidence="3" type="ORF">FRACYDRAFT_236182</name>
</gene>
<feature type="region of interest" description="Disordered" evidence="1">
    <location>
        <begin position="490"/>
        <end position="509"/>
    </location>
</feature>
<feature type="region of interest" description="Disordered" evidence="1">
    <location>
        <begin position="102"/>
        <end position="126"/>
    </location>
</feature>
<keyword evidence="2" id="KW-0472">Membrane</keyword>
<accession>A0A1E7FPS2</accession>
<feature type="compositionally biased region" description="Polar residues" evidence="1">
    <location>
        <begin position="419"/>
        <end position="432"/>
    </location>
</feature>
<reference evidence="3 4" key="1">
    <citation type="submission" date="2016-09" db="EMBL/GenBank/DDBJ databases">
        <title>Extensive genetic diversity and differential bi-allelic expression allows diatom success in the polar Southern Ocean.</title>
        <authorList>
            <consortium name="DOE Joint Genome Institute"/>
            <person name="Mock T."/>
            <person name="Otillar R.P."/>
            <person name="Strauss J."/>
            <person name="Dupont C."/>
            <person name="Frickenhaus S."/>
            <person name="Maumus F."/>
            <person name="Mcmullan M."/>
            <person name="Sanges R."/>
            <person name="Schmutz J."/>
            <person name="Toseland A."/>
            <person name="Valas R."/>
            <person name="Veluchamy A."/>
            <person name="Ward B.J."/>
            <person name="Allen A."/>
            <person name="Barry K."/>
            <person name="Falciatore A."/>
            <person name="Ferrante M."/>
            <person name="Fortunato A.E."/>
            <person name="Gloeckner G."/>
            <person name="Gruber A."/>
            <person name="Hipkin R."/>
            <person name="Janech M."/>
            <person name="Kroth P."/>
            <person name="Leese F."/>
            <person name="Lindquist E."/>
            <person name="Lyon B.R."/>
            <person name="Martin J."/>
            <person name="Mayer C."/>
            <person name="Parker M."/>
            <person name="Quesneville H."/>
            <person name="Raymond J."/>
            <person name="Uhlig C."/>
            <person name="Valentin K.U."/>
            <person name="Worden A.Z."/>
            <person name="Armbrust E.V."/>
            <person name="Bowler C."/>
            <person name="Green B."/>
            <person name="Moulton V."/>
            <person name="Van Oosterhout C."/>
            <person name="Grigoriev I."/>
        </authorList>
    </citation>
    <scope>NUCLEOTIDE SEQUENCE [LARGE SCALE GENOMIC DNA]</scope>
    <source>
        <strain evidence="3 4">CCMP1102</strain>
    </source>
</reference>
<keyword evidence="4" id="KW-1185">Reference proteome</keyword>
<dbReference type="AlphaFoldDB" id="A0A1E7FPS2"/>
<dbReference type="OrthoDB" id="10682526at2759"/>
<evidence type="ECO:0000256" key="1">
    <source>
        <dbReference type="SAM" id="MobiDB-lite"/>
    </source>
</evidence>
<evidence type="ECO:0000313" key="3">
    <source>
        <dbReference type="EMBL" id="OEU20114.1"/>
    </source>
</evidence>
<keyword evidence="2" id="KW-0812">Transmembrane</keyword>
<evidence type="ECO:0000256" key="2">
    <source>
        <dbReference type="SAM" id="Phobius"/>
    </source>
</evidence>
<organism evidence="3 4">
    <name type="scientific">Fragilariopsis cylindrus CCMP1102</name>
    <dbReference type="NCBI Taxonomy" id="635003"/>
    <lineage>
        <taxon>Eukaryota</taxon>
        <taxon>Sar</taxon>
        <taxon>Stramenopiles</taxon>
        <taxon>Ochrophyta</taxon>
        <taxon>Bacillariophyta</taxon>
        <taxon>Bacillariophyceae</taxon>
        <taxon>Bacillariophycidae</taxon>
        <taxon>Bacillariales</taxon>
        <taxon>Bacillariaceae</taxon>
        <taxon>Fragilariopsis</taxon>
    </lineage>
</organism>
<feature type="compositionally biased region" description="Basic and acidic residues" evidence="1">
    <location>
        <begin position="434"/>
        <end position="444"/>
    </location>
</feature>
<feature type="compositionally biased region" description="Polar residues" evidence="1">
    <location>
        <begin position="499"/>
        <end position="509"/>
    </location>
</feature>
<feature type="region of interest" description="Disordered" evidence="1">
    <location>
        <begin position="402"/>
        <end position="445"/>
    </location>
</feature>